<dbReference type="Proteomes" id="UP000002009">
    <property type="component" value="Chromosome 13"/>
</dbReference>
<dbReference type="EMBL" id="CP001331">
    <property type="protein sequence ID" value="ACO66694.1"/>
    <property type="molecule type" value="Genomic_DNA"/>
</dbReference>
<proteinExistence type="predicted"/>
<gene>
    <name evidence="2" type="ORF">MICPUN_63474</name>
</gene>
<sequence length="230" mass="26234">MQGGVLLRASHRLSPPDTLKVQAVEQRVYLRVVRPATERFVLSRPINPLMFILRDSRHRRRGAYPPDPFRRTDEPGHERISARRATYASRVQPLHRPLKFIQFRIPVNILMQTLRRPGLHPASVDSTRRSHARPPPAKERSALLRSGRSSFQRSEHSCTLYRAFPNLAEVRILVGPHGSAGWQNYGSRSRCLEELAGAFWWVGATPEKSAFHTGPHRSKSGAEENWVCTL</sequence>
<keyword evidence="3" id="KW-1185">Reference proteome</keyword>
<protein>
    <submittedName>
        <fullName evidence="2">Uncharacterized protein</fullName>
    </submittedName>
</protein>
<dbReference type="InParanoid" id="C1EG11"/>
<organism evidence="2 3">
    <name type="scientific">Micromonas commoda (strain RCC299 / NOUM17 / CCMP2709)</name>
    <name type="common">Picoplanktonic green alga</name>
    <dbReference type="NCBI Taxonomy" id="296587"/>
    <lineage>
        <taxon>Eukaryota</taxon>
        <taxon>Viridiplantae</taxon>
        <taxon>Chlorophyta</taxon>
        <taxon>Mamiellophyceae</taxon>
        <taxon>Mamiellales</taxon>
        <taxon>Mamiellaceae</taxon>
        <taxon>Micromonas</taxon>
    </lineage>
</organism>
<accession>C1EG11</accession>
<evidence type="ECO:0000313" key="3">
    <source>
        <dbReference type="Proteomes" id="UP000002009"/>
    </source>
</evidence>
<dbReference type="KEGG" id="mis:MICPUN_63474"/>
<dbReference type="GeneID" id="8248615"/>
<dbReference type="RefSeq" id="XP_002505436.1">
    <property type="nucleotide sequence ID" value="XM_002505390.1"/>
</dbReference>
<name>C1EG11_MICCC</name>
<dbReference type="AlphaFoldDB" id="C1EG11"/>
<feature type="region of interest" description="Disordered" evidence="1">
    <location>
        <begin position="119"/>
        <end position="150"/>
    </location>
</feature>
<reference evidence="2 3" key="1">
    <citation type="journal article" date="2009" name="Science">
        <title>Green evolution and dynamic adaptations revealed by genomes of the marine picoeukaryotes Micromonas.</title>
        <authorList>
            <person name="Worden A.Z."/>
            <person name="Lee J.H."/>
            <person name="Mock T."/>
            <person name="Rouze P."/>
            <person name="Simmons M.P."/>
            <person name="Aerts A.L."/>
            <person name="Allen A.E."/>
            <person name="Cuvelier M.L."/>
            <person name="Derelle E."/>
            <person name="Everett M.V."/>
            <person name="Foulon E."/>
            <person name="Grimwood J."/>
            <person name="Gundlach H."/>
            <person name="Henrissat B."/>
            <person name="Napoli C."/>
            <person name="McDonald S.M."/>
            <person name="Parker M.S."/>
            <person name="Rombauts S."/>
            <person name="Salamov A."/>
            <person name="Von Dassow P."/>
            <person name="Badger J.H."/>
            <person name="Coutinho P.M."/>
            <person name="Demir E."/>
            <person name="Dubchak I."/>
            <person name="Gentemann C."/>
            <person name="Eikrem W."/>
            <person name="Gready J.E."/>
            <person name="John U."/>
            <person name="Lanier W."/>
            <person name="Lindquist E.A."/>
            <person name="Lucas S."/>
            <person name="Mayer K.F."/>
            <person name="Moreau H."/>
            <person name="Not F."/>
            <person name="Otillar R."/>
            <person name="Panaud O."/>
            <person name="Pangilinan J."/>
            <person name="Paulsen I."/>
            <person name="Piegu B."/>
            <person name="Poliakov A."/>
            <person name="Robbens S."/>
            <person name="Schmutz J."/>
            <person name="Toulza E."/>
            <person name="Wyss T."/>
            <person name="Zelensky A."/>
            <person name="Zhou K."/>
            <person name="Armbrust E.V."/>
            <person name="Bhattacharya D."/>
            <person name="Goodenough U.W."/>
            <person name="Van de Peer Y."/>
            <person name="Grigoriev I.V."/>
        </authorList>
    </citation>
    <scope>NUCLEOTIDE SEQUENCE [LARGE SCALE GENOMIC DNA]</scope>
    <source>
        <strain evidence="3">RCC299 / NOUM17</strain>
    </source>
</reference>
<evidence type="ECO:0000313" key="2">
    <source>
        <dbReference type="EMBL" id="ACO66694.1"/>
    </source>
</evidence>
<evidence type="ECO:0000256" key="1">
    <source>
        <dbReference type="SAM" id="MobiDB-lite"/>
    </source>
</evidence>